<dbReference type="InterPro" id="IPR010466">
    <property type="entry name" value="DUF1058"/>
</dbReference>
<dbReference type="Pfam" id="PF06347">
    <property type="entry name" value="SH3_4"/>
    <property type="match status" value="2"/>
</dbReference>
<gene>
    <name evidence="1" type="ORF">METZ01_LOCUS270426</name>
</gene>
<reference evidence="1" key="1">
    <citation type="submission" date="2018-05" db="EMBL/GenBank/DDBJ databases">
        <authorList>
            <person name="Lanie J.A."/>
            <person name="Ng W.-L."/>
            <person name="Kazmierczak K.M."/>
            <person name="Andrzejewski T.M."/>
            <person name="Davidsen T.M."/>
            <person name="Wayne K.J."/>
            <person name="Tettelin H."/>
            <person name="Glass J.I."/>
            <person name="Rusch D."/>
            <person name="Podicherti R."/>
            <person name="Tsui H.-C.T."/>
            <person name="Winkler M.E."/>
        </authorList>
    </citation>
    <scope>NUCLEOTIDE SEQUENCE</scope>
</reference>
<organism evidence="1">
    <name type="scientific">marine metagenome</name>
    <dbReference type="NCBI Taxonomy" id="408172"/>
    <lineage>
        <taxon>unclassified sequences</taxon>
        <taxon>metagenomes</taxon>
        <taxon>ecological metagenomes</taxon>
    </lineage>
</organism>
<dbReference type="Gene3D" id="2.30.30.40">
    <property type="entry name" value="SH3 Domains"/>
    <property type="match status" value="2"/>
</dbReference>
<name>A0A382K275_9ZZZZ</name>
<proteinExistence type="predicted"/>
<protein>
    <recommendedName>
        <fullName evidence="2">SH3b domain-containing protein</fullName>
    </recommendedName>
</protein>
<evidence type="ECO:0000313" key="1">
    <source>
        <dbReference type="EMBL" id="SVC17572.1"/>
    </source>
</evidence>
<evidence type="ECO:0008006" key="2">
    <source>
        <dbReference type="Google" id="ProtNLM"/>
    </source>
</evidence>
<dbReference type="AlphaFoldDB" id="A0A382K275"/>
<accession>A0A382K275</accession>
<dbReference type="EMBL" id="UINC01077442">
    <property type="protein sequence ID" value="SVC17572.1"/>
    <property type="molecule type" value="Genomic_DNA"/>
</dbReference>
<sequence>MNFLSLKNTEVNLRQGPSFEYPIKLIYKKKYFPVIILDKSGTWRKIIDFKNNSGWIHISQLSKKKSAINTKNNSVLYKKSTIYSKPIARLEVGRLVLIKKCKEKWCKITSGDYEGWIFKNVLWGKIN</sequence>